<reference evidence="1 2" key="1">
    <citation type="journal article" date="2020" name="Phytopathology">
        <title>Genome Sequence Resources of Colletotrichum truncatum, C. plurivorum, C. musicola, and C. sojae: Four Species Pathogenic to Soybean (Glycine max).</title>
        <authorList>
            <person name="Rogerio F."/>
            <person name="Boufleur T.R."/>
            <person name="Ciampi-Guillardi M."/>
            <person name="Sukno S.A."/>
            <person name="Thon M.R."/>
            <person name="Massola Junior N.S."/>
            <person name="Baroncelli R."/>
        </authorList>
    </citation>
    <scope>NUCLEOTIDE SEQUENCE [LARGE SCALE GENOMIC DNA]</scope>
    <source>
        <strain evidence="1 2">CMES1059</strain>
    </source>
</reference>
<evidence type="ECO:0000313" key="1">
    <source>
        <dbReference type="EMBL" id="KAL0933325.1"/>
    </source>
</evidence>
<comment type="caution">
    <text evidence="1">The sequence shown here is derived from an EMBL/GenBank/DDBJ whole genome shotgun (WGS) entry which is preliminary data.</text>
</comment>
<proteinExistence type="predicted"/>
<keyword evidence="2" id="KW-1185">Reference proteome</keyword>
<sequence>MLDFTAIILRSPVHALAYAIGMIIVWQLSAAIYNLFLHPLRKFPGPVLQRASSLPWAYQHSIGIQAFHTQKLHDRYGPVVRISPNHLSFTDAQAWKDIYGSRTGGHGSVNASGMPKADIFARTVKQVPANILNADHDEHQKYRRALSNGFSSSSMREQEEIFAEYTNSLASKLHERCDSGKATLNIEAWYNWTTFDIAGDLVFGQPFECLANADYHPWIAFIFQTARFNAVMVAMKYVGLGWIVETLFVLGGMVAMDTLRENTAKMLNTRLSMPRDRKDLFEGLVQKREEWNLSFDQLAGNATVLILAGSETTATTLSGVTFLLLKHPDVLRRLEKEIRSSFEKSDDININSVSKLAYMLAVLNEALRMYPPVLSGSVRRVPTHGGRIASRSVAAGTLVEVQQWAANHTKGNWSDPFAFKPERFINRDKESRDNLDALQAFSVGPRNCIGQNLAYAEMRLILARVIFDFDITYAGDIANEDWIGRQKAFGVWGRIPLNVHLTPVAH</sequence>
<gene>
    <name evidence="1" type="ORF">CTRU02_212288</name>
</gene>
<protein>
    <submittedName>
        <fullName evidence="1">Isotrichodermin C-15 hydroxylase</fullName>
    </submittedName>
</protein>
<dbReference type="EMBL" id="VUJX02000008">
    <property type="protein sequence ID" value="KAL0933325.1"/>
    <property type="molecule type" value="Genomic_DNA"/>
</dbReference>
<organism evidence="1 2">
    <name type="scientific">Colletotrichum truncatum</name>
    <name type="common">Anthracnose fungus</name>
    <name type="synonym">Colletotrichum capsici</name>
    <dbReference type="NCBI Taxonomy" id="5467"/>
    <lineage>
        <taxon>Eukaryota</taxon>
        <taxon>Fungi</taxon>
        <taxon>Dikarya</taxon>
        <taxon>Ascomycota</taxon>
        <taxon>Pezizomycotina</taxon>
        <taxon>Sordariomycetes</taxon>
        <taxon>Hypocreomycetidae</taxon>
        <taxon>Glomerellales</taxon>
        <taxon>Glomerellaceae</taxon>
        <taxon>Colletotrichum</taxon>
        <taxon>Colletotrichum truncatum species complex</taxon>
    </lineage>
</organism>
<accession>A0ACC3YN39</accession>
<evidence type="ECO:0000313" key="2">
    <source>
        <dbReference type="Proteomes" id="UP000805649"/>
    </source>
</evidence>
<name>A0ACC3YN39_COLTU</name>
<dbReference type="Proteomes" id="UP000805649">
    <property type="component" value="Unassembled WGS sequence"/>
</dbReference>